<dbReference type="GO" id="GO:0003677">
    <property type="term" value="F:DNA binding"/>
    <property type="evidence" value="ECO:0007669"/>
    <property type="project" value="UniProtKB-KW"/>
</dbReference>
<dbReference type="Pfam" id="PF02362">
    <property type="entry name" value="B3"/>
    <property type="match status" value="2"/>
</dbReference>
<dbReference type="SMART" id="SM01019">
    <property type="entry name" value="B3"/>
    <property type="match status" value="2"/>
</dbReference>
<dbReference type="GO" id="GO:0022904">
    <property type="term" value="P:respiratory electron transport chain"/>
    <property type="evidence" value="ECO:0007669"/>
    <property type="project" value="InterPro"/>
</dbReference>
<dbReference type="InterPro" id="IPR006806">
    <property type="entry name" value="NDUFA5"/>
</dbReference>
<dbReference type="InterPro" id="IPR044837">
    <property type="entry name" value="REM16-like"/>
</dbReference>
<organism evidence="7 8">
    <name type="scientific">Pisum sativum</name>
    <name type="common">Garden pea</name>
    <name type="synonym">Lathyrus oleraceus</name>
    <dbReference type="NCBI Taxonomy" id="3888"/>
    <lineage>
        <taxon>Eukaryota</taxon>
        <taxon>Viridiplantae</taxon>
        <taxon>Streptophyta</taxon>
        <taxon>Embryophyta</taxon>
        <taxon>Tracheophyta</taxon>
        <taxon>Spermatophyta</taxon>
        <taxon>Magnoliopsida</taxon>
        <taxon>eudicotyledons</taxon>
        <taxon>Gunneridae</taxon>
        <taxon>Pentapetalae</taxon>
        <taxon>rosids</taxon>
        <taxon>fabids</taxon>
        <taxon>Fabales</taxon>
        <taxon>Fabaceae</taxon>
        <taxon>Papilionoideae</taxon>
        <taxon>50 kb inversion clade</taxon>
        <taxon>NPAAA clade</taxon>
        <taxon>Hologalegina</taxon>
        <taxon>IRL clade</taxon>
        <taxon>Fabeae</taxon>
        <taxon>Lathyrus</taxon>
    </lineage>
</organism>
<proteinExistence type="predicted"/>
<comment type="caution">
    <text evidence="7">The sequence shown here is derived from an EMBL/GenBank/DDBJ whole genome shotgun (WGS) entry which is preliminary data.</text>
</comment>
<dbReference type="CDD" id="cd10017">
    <property type="entry name" value="B3_DNA"/>
    <property type="match status" value="2"/>
</dbReference>
<dbReference type="Gramene" id="Psat06G0307700-T1">
    <property type="protein sequence ID" value="KAI5397109.1"/>
    <property type="gene ID" value="KIW84_063077"/>
</dbReference>
<dbReference type="EMBL" id="JAMSHJ010000006">
    <property type="protein sequence ID" value="KAI5397109.1"/>
    <property type="molecule type" value="Genomic_DNA"/>
</dbReference>
<name>A0A9D4W6Q9_PEA</name>
<evidence type="ECO:0000256" key="4">
    <source>
        <dbReference type="ARBA" id="ARBA00023163"/>
    </source>
</evidence>
<evidence type="ECO:0000313" key="8">
    <source>
        <dbReference type="Proteomes" id="UP001058974"/>
    </source>
</evidence>
<dbReference type="Proteomes" id="UP001058974">
    <property type="component" value="Chromosome 6"/>
</dbReference>
<evidence type="ECO:0000256" key="1">
    <source>
        <dbReference type="ARBA" id="ARBA00004123"/>
    </source>
</evidence>
<dbReference type="PANTHER" id="PTHR31391">
    <property type="entry name" value="B3 DOMAIN-CONTAINING PROTEIN OS11G0197600-RELATED"/>
    <property type="match status" value="1"/>
</dbReference>
<evidence type="ECO:0000256" key="5">
    <source>
        <dbReference type="ARBA" id="ARBA00023242"/>
    </source>
</evidence>
<dbReference type="SUPFAM" id="SSF101936">
    <property type="entry name" value="DNA-binding pseudobarrel domain"/>
    <property type="match status" value="2"/>
</dbReference>
<sequence length="406" mass="47926">MLNPIFLKTPDEKKWEIHTTKVNEDFWFQKGWKEFATYYSLDHGNVIFFHFEEKSNFVVHIFDKSTLEIEYPFHDNQHEQNNIVQISDDDSVEVLKTSESCKKKTRPKSLIPCHQPHKKSRSNINEDDACEADGIGSNFANFSKHHVQANENIDGNTKFQKEERKHKTPKTNGALKRSRKFKSKKPYFTVVMKSSYLYSHFLYVPQNFTKNYMKKENNDILLQLMDGRTWDAKFYFGKIKGGWKKFAADNKLKKGDVCVFELTKNKEITLKVLIFRLENESHPTLPQELIQREKDRVKEKNTSRSKMYKPLMGRSKQTTEIVELYDVPNAREVLIELYGKILHEIQKVPKDHGYRKAVERIINEKLMVCQEEEDLKKIESRLGCGQIEELIEEAKDELKLIDYMIK</sequence>
<accession>A0A9D4W6Q9</accession>
<feature type="domain" description="TF-B3" evidence="6">
    <location>
        <begin position="187"/>
        <end position="278"/>
    </location>
</feature>
<dbReference type="InterPro" id="IPR015300">
    <property type="entry name" value="DNA-bd_pseudobarrel_sf"/>
</dbReference>
<evidence type="ECO:0000256" key="3">
    <source>
        <dbReference type="ARBA" id="ARBA00023125"/>
    </source>
</evidence>
<evidence type="ECO:0000259" key="6">
    <source>
        <dbReference type="PROSITE" id="PS50863"/>
    </source>
</evidence>
<dbReference type="Pfam" id="PF04716">
    <property type="entry name" value="ETC_C1_NDUFA5"/>
    <property type="match status" value="1"/>
</dbReference>
<keyword evidence="8" id="KW-1185">Reference proteome</keyword>
<gene>
    <name evidence="7" type="ORF">KIW84_063077</name>
</gene>
<keyword evidence="2" id="KW-0805">Transcription regulation</keyword>
<keyword evidence="5" id="KW-0539">Nucleus</keyword>
<dbReference type="PROSITE" id="PS50863">
    <property type="entry name" value="B3"/>
    <property type="match status" value="2"/>
</dbReference>
<comment type="subcellular location">
    <subcellularLocation>
        <location evidence="1">Nucleus</location>
    </subcellularLocation>
</comment>
<evidence type="ECO:0000313" key="7">
    <source>
        <dbReference type="EMBL" id="KAI5397109.1"/>
    </source>
</evidence>
<dbReference type="GO" id="GO:0005634">
    <property type="term" value="C:nucleus"/>
    <property type="evidence" value="ECO:0007669"/>
    <property type="project" value="UniProtKB-SubCell"/>
</dbReference>
<feature type="domain" description="TF-B3" evidence="6">
    <location>
        <begin position="1"/>
        <end position="65"/>
    </location>
</feature>
<reference evidence="7 8" key="1">
    <citation type="journal article" date="2022" name="Nat. Genet.">
        <title>Improved pea reference genome and pan-genome highlight genomic features and evolutionary characteristics.</title>
        <authorList>
            <person name="Yang T."/>
            <person name="Liu R."/>
            <person name="Luo Y."/>
            <person name="Hu S."/>
            <person name="Wang D."/>
            <person name="Wang C."/>
            <person name="Pandey M.K."/>
            <person name="Ge S."/>
            <person name="Xu Q."/>
            <person name="Li N."/>
            <person name="Li G."/>
            <person name="Huang Y."/>
            <person name="Saxena R.K."/>
            <person name="Ji Y."/>
            <person name="Li M."/>
            <person name="Yan X."/>
            <person name="He Y."/>
            <person name="Liu Y."/>
            <person name="Wang X."/>
            <person name="Xiang C."/>
            <person name="Varshney R.K."/>
            <person name="Ding H."/>
            <person name="Gao S."/>
            <person name="Zong X."/>
        </authorList>
    </citation>
    <scope>NUCLEOTIDE SEQUENCE [LARGE SCALE GENOMIC DNA]</scope>
    <source>
        <strain evidence="7 8">cv. Zhongwan 6</strain>
    </source>
</reference>
<keyword evidence="4" id="KW-0804">Transcription</keyword>
<dbReference type="InterPro" id="IPR003340">
    <property type="entry name" value="B3_DNA-bd"/>
</dbReference>
<evidence type="ECO:0000256" key="2">
    <source>
        <dbReference type="ARBA" id="ARBA00023015"/>
    </source>
</evidence>
<dbReference type="AlphaFoldDB" id="A0A9D4W6Q9"/>
<protein>
    <recommendedName>
        <fullName evidence="6">TF-B3 domain-containing protein</fullName>
    </recommendedName>
</protein>
<dbReference type="PANTHER" id="PTHR31391:SF160">
    <property type="entry name" value="B3 DOMAIN-CONTAINING PROTEIN OS01G0723500-LIKE ISOFORM X1"/>
    <property type="match status" value="1"/>
</dbReference>
<dbReference type="Gene3D" id="2.40.330.10">
    <property type="entry name" value="DNA-binding pseudobarrel domain"/>
    <property type="match status" value="2"/>
</dbReference>
<keyword evidence="3" id="KW-0238">DNA-binding</keyword>